<reference evidence="1" key="1">
    <citation type="journal article" date="2015" name="Nature">
        <title>Complex archaea that bridge the gap between prokaryotes and eukaryotes.</title>
        <authorList>
            <person name="Spang A."/>
            <person name="Saw J.H."/>
            <person name="Jorgensen S.L."/>
            <person name="Zaremba-Niedzwiedzka K."/>
            <person name="Martijn J."/>
            <person name="Lind A.E."/>
            <person name="van Eijk R."/>
            <person name="Schleper C."/>
            <person name="Guy L."/>
            <person name="Ettema T.J."/>
        </authorList>
    </citation>
    <scope>NUCLEOTIDE SEQUENCE</scope>
</reference>
<sequence>MYERGFLNYTSRMLYDDRLALDSDNNYIRHFLPRYSRFQEEILDSVNEMEEQCIELYHEDWTISKRIVRETKDGTFTTVITEDPNNKARLECIKTRAKVVELKQKHGDGQNIQISAVIVQKEIATKKAQLIKLTEENKKLTVLATKDQK</sequence>
<proteinExistence type="predicted"/>
<accession>A0A0F9F390</accession>
<dbReference type="AlphaFoldDB" id="A0A0F9F390"/>
<name>A0A0F9F390_9ZZZZ</name>
<gene>
    <name evidence="1" type="ORF">LCGC14_2079940</name>
</gene>
<protein>
    <submittedName>
        <fullName evidence="1">Uncharacterized protein</fullName>
    </submittedName>
</protein>
<dbReference type="EMBL" id="LAZR01025117">
    <property type="protein sequence ID" value="KKL72931.1"/>
    <property type="molecule type" value="Genomic_DNA"/>
</dbReference>
<organism evidence="1">
    <name type="scientific">marine sediment metagenome</name>
    <dbReference type="NCBI Taxonomy" id="412755"/>
    <lineage>
        <taxon>unclassified sequences</taxon>
        <taxon>metagenomes</taxon>
        <taxon>ecological metagenomes</taxon>
    </lineage>
</organism>
<evidence type="ECO:0000313" key="1">
    <source>
        <dbReference type="EMBL" id="KKL72931.1"/>
    </source>
</evidence>
<comment type="caution">
    <text evidence="1">The sequence shown here is derived from an EMBL/GenBank/DDBJ whole genome shotgun (WGS) entry which is preliminary data.</text>
</comment>